<proteinExistence type="predicted"/>
<organism evidence="4 5">
    <name type="scientific">Marinobacter excellens HL-55</name>
    <dbReference type="NCBI Taxonomy" id="1305731"/>
    <lineage>
        <taxon>Bacteria</taxon>
        <taxon>Pseudomonadati</taxon>
        <taxon>Pseudomonadota</taxon>
        <taxon>Gammaproteobacteria</taxon>
        <taxon>Pseudomonadales</taxon>
        <taxon>Marinobacteraceae</taxon>
        <taxon>Marinobacter</taxon>
    </lineage>
</organism>
<dbReference type="EMBL" id="LJZQ01000008">
    <property type="protein sequence ID" value="KPQ29105.1"/>
    <property type="molecule type" value="Genomic_DNA"/>
</dbReference>
<feature type="chain" id="PRO_5006148340" evidence="2">
    <location>
        <begin position="24"/>
        <end position="361"/>
    </location>
</feature>
<dbReference type="Pfam" id="PF00534">
    <property type="entry name" value="Glycos_transf_1"/>
    <property type="match status" value="1"/>
</dbReference>
<evidence type="ECO:0000313" key="5">
    <source>
        <dbReference type="Proteomes" id="UP000050416"/>
    </source>
</evidence>
<dbReference type="Proteomes" id="UP000050416">
    <property type="component" value="Unassembled WGS sequence"/>
</dbReference>
<feature type="signal peptide" evidence="2">
    <location>
        <begin position="1"/>
        <end position="23"/>
    </location>
</feature>
<evidence type="ECO:0000259" key="3">
    <source>
        <dbReference type="Pfam" id="PF00534"/>
    </source>
</evidence>
<protein>
    <submittedName>
        <fullName evidence="4">Glycosyltransferase</fullName>
    </submittedName>
</protein>
<dbReference type="InterPro" id="IPR001296">
    <property type="entry name" value="Glyco_trans_1"/>
</dbReference>
<sequence length="361" mass="40903">MTLKVLYCAACVLPSQSASSVHAYNMTASLSKYSQVVFSGRFLSTKPEIEKIYGGKNPSYFLTSRWGAFGQLLSCFFKLNSVDVVYTRWYASIFLLFFFRGYFVFEFHALPERSLNRLLVRVMRFLAKSRSVSIVCISEELKNDLVASYEFSDSRISVHHDAANCIRVTDQNEVYDVGYVGSFKRGKGVERVVELANRMPNVSYVVFGGEPFEIDHYRKLIKHNNVEFLGFIDPANIDSCYGAFKIALLPNYPDVFIGKGNIGKWTSPMKLFEYMATKKAIVCTDLPVFKEVLSDGVDALLCDSGSLDQWVSAINSLLSNESLRHYCSENAHLKFKSEYTWDSRAKAVVNSLGYRLSDFSK</sequence>
<dbReference type="OrthoDB" id="8756565at2"/>
<dbReference type="CDD" id="cd03801">
    <property type="entry name" value="GT4_PimA-like"/>
    <property type="match status" value="1"/>
</dbReference>
<dbReference type="GO" id="GO:0016757">
    <property type="term" value="F:glycosyltransferase activity"/>
    <property type="evidence" value="ECO:0007669"/>
    <property type="project" value="InterPro"/>
</dbReference>
<dbReference type="PATRIC" id="fig|1305731.5.peg.308"/>
<dbReference type="AlphaFoldDB" id="A0A0P8B691"/>
<comment type="caution">
    <text evidence="4">The sequence shown here is derived from an EMBL/GenBank/DDBJ whole genome shotgun (WGS) entry which is preliminary data.</text>
</comment>
<name>A0A0P8B691_9GAMM</name>
<evidence type="ECO:0000256" key="1">
    <source>
        <dbReference type="ARBA" id="ARBA00022679"/>
    </source>
</evidence>
<evidence type="ECO:0000313" key="4">
    <source>
        <dbReference type="EMBL" id="KPQ29105.1"/>
    </source>
</evidence>
<dbReference type="STRING" id="1305731.GCA_000934705_00586"/>
<keyword evidence="2" id="KW-0732">Signal</keyword>
<dbReference type="Gene3D" id="3.40.50.2000">
    <property type="entry name" value="Glycogen Phosphorylase B"/>
    <property type="match status" value="2"/>
</dbReference>
<keyword evidence="1 4" id="KW-0808">Transferase</keyword>
<accession>A0A0P8B691</accession>
<gene>
    <name evidence="4" type="ORF">HLUCCX14_07465</name>
</gene>
<dbReference type="PANTHER" id="PTHR46401">
    <property type="entry name" value="GLYCOSYLTRANSFERASE WBBK-RELATED"/>
    <property type="match status" value="1"/>
</dbReference>
<dbReference type="GO" id="GO:0009103">
    <property type="term" value="P:lipopolysaccharide biosynthetic process"/>
    <property type="evidence" value="ECO:0007669"/>
    <property type="project" value="TreeGrafter"/>
</dbReference>
<reference evidence="4 5" key="1">
    <citation type="submission" date="2015-09" db="EMBL/GenBank/DDBJ databases">
        <title>Identification and resolution of microdiversity through metagenomic sequencing of parallel consortia.</title>
        <authorList>
            <person name="Nelson W.C."/>
            <person name="Romine M.F."/>
            <person name="Lindemann S.R."/>
        </authorList>
    </citation>
    <scope>NUCLEOTIDE SEQUENCE [LARGE SCALE GENOMIC DNA]</scope>
    <source>
        <strain evidence="4">HL-55</strain>
    </source>
</reference>
<evidence type="ECO:0000256" key="2">
    <source>
        <dbReference type="SAM" id="SignalP"/>
    </source>
</evidence>
<dbReference type="SUPFAM" id="SSF53756">
    <property type="entry name" value="UDP-Glycosyltransferase/glycogen phosphorylase"/>
    <property type="match status" value="1"/>
</dbReference>
<dbReference type="PANTHER" id="PTHR46401:SF2">
    <property type="entry name" value="GLYCOSYLTRANSFERASE WBBK-RELATED"/>
    <property type="match status" value="1"/>
</dbReference>
<feature type="domain" description="Glycosyl transferase family 1" evidence="3">
    <location>
        <begin position="175"/>
        <end position="332"/>
    </location>
</feature>